<dbReference type="PANTHER" id="PTHR44329">
    <property type="entry name" value="SERINE/THREONINE-PROTEIN KINASE TNNI3K-RELATED"/>
    <property type="match status" value="1"/>
</dbReference>
<reference evidence="6" key="1">
    <citation type="journal article" date="2020" name="Stud. Mycol.">
        <title>101 Dothideomycetes genomes: a test case for predicting lifestyles and emergence of pathogens.</title>
        <authorList>
            <person name="Haridas S."/>
            <person name="Albert R."/>
            <person name="Binder M."/>
            <person name="Bloem J."/>
            <person name="Labutti K."/>
            <person name="Salamov A."/>
            <person name="Andreopoulos B."/>
            <person name="Baker S."/>
            <person name="Barry K."/>
            <person name="Bills G."/>
            <person name="Bluhm B."/>
            <person name="Cannon C."/>
            <person name="Castanera R."/>
            <person name="Culley D."/>
            <person name="Daum C."/>
            <person name="Ezra D."/>
            <person name="Gonzalez J."/>
            <person name="Henrissat B."/>
            <person name="Kuo A."/>
            <person name="Liang C."/>
            <person name="Lipzen A."/>
            <person name="Lutzoni F."/>
            <person name="Magnuson J."/>
            <person name="Mondo S."/>
            <person name="Nolan M."/>
            <person name="Ohm R."/>
            <person name="Pangilinan J."/>
            <person name="Park H.-J."/>
            <person name="Ramirez L."/>
            <person name="Alfaro M."/>
            <person name="Sun H."/>
            <person name="Tritt A."/>
            <person name="Yoshinaga Y."/>
            <person name="Zwiers L.-H."/>
            <person name="Turgeon B."/>
            <person name="Goodwin S."/>
            <person name="Spatafora J."/>
            <person name="Crous P."/>
            <person name="Grigoriev I."/>
        </authorList>
    </citation>
    <scope>NUCLEOTIDE SEQUENCE</scope>
    <source>
        <strain evidence="6">CBS 122367</strain>
    </source>
</reference>
<keyword evidence="4" id="KW-0067">ATP-binding</keyword>
<gene>
    <name evidence="6" type="ORF">K458DRAFT_410071</name>
</gene>
<evidence type="ECO:0000256" key="4">
    <source>
        <dbReference type="ARBA" id="ARBA00022840"/>
    </source>
</evidence>
<keyword evidence="1" id="KW-0808">Transferase</keyword>
<accession>A0A6G1IFK0</accession>
<evidence type="ECO:0000313" key="6">
    <source>
        <dbReference type="EMBL" id="KAF2676868.1"/>
    </source>
</evidence>
<name>A0A6G1IFK0_9PLEO</name>
<protein>
    <submittedName>
        <fullName evidence="6">Kinase-like protein</fullName>
    </submittedName>
</protein>
<evidence type="ECO:0000256" key="1">
    <source>
        <dbReference type="ARBA" id="ARBA00022679"/>
    </source>
</evidence>
<evidence type="ECO:0000259" key="5">
    <source>
        <dbReference type="PROSITE" id="PS50011"/>
    </source>
</evidence>
<dbReference type="PROSITE" id="PS50011">
    <property type="entry name" value="PROTEIN_KINASE_DOM"/>
    <property type="match status" value="1"/>
</dbReference>
<dbReference type="Gene3D" id="1.10.510.10">
    <property type="entry name" value="Transferase(Phosphotransferase) domain 1"/>
    <property type="match status" value="1"/>
</dbReference>
<sequence>MTADLGLAIYQSSATTGELLSLLIRITREARRLKNECETIRTHAEIVKGVLDKSQQILQNDDCEKNLRGVVNQLLQFATWCKVANVLQRVWEVIWKKRLPRLMQELMTWALILSVGTTASTRSDLVGLITNVNRSENLQRSDTAELKTQMQTQSTILDEMLNVIKLDDKDIPKLQVDFRADDNRLKLTKDSLNNALLSGELSSPESQNDSVKVLCEPVNESLMKDRQKGPRHVLIYAQISANAGVQPFYGIAEHDKKRWTVMKDLRDMPTLASASKDGTWPEPLSQRLSVAYEVAKTMEYLHSVEILVKRLSDRTVVLEEVDGIITPLLTNLESARLFKERTMGDRYDVRYEAPEILNMAKGQHNIYTDIWSLGIFIWQCATGSPPFGFSDEVLEGSSQEAADIRDRTSKGDVLWTHEAQDSASLQAIGRLVKRCCNNRPAIRPSATEVVYSILEIISTKSLDSNDHPSIDGDVVKERVSKVLESKDTDSQLSKEDSSALRTLACEGDATAAYLLGSAIWKGQADPDDEVDGGLIVVSEQYRRKEMRARAALVHLELAFQSGIKVAANDLYGVHKWLSNLYGVKYDHAVKLRSIARP</sequence>
<evidence type="ECO:0000256" key="2">
    <source>
        <dbReference type="ARBA" id="ARBA00022741"/>
    </source>
</evidence>
<dbReference type="SUPFAM" id="SSF56112">
    <property type="entry name" value="Protein kinase-like (PK-like)"/>
    <property type="match status" value="1"/>
</dbReference>
<dbReference type="GO" id="GO:0005524">
    <property type="term" value="F:ATP binding"/>
    <property type="evidence" value="ECO:0007669"/>
    <property type="project" value="UniProtKB-KW"/>
</dbReference>
<proteinExistence type="predicted"/>
<keyword evidence="2" id="KW-0547">Nucleotide-binding</keyword>
<dbReference type="EMBL" id="MU005628">
    <property type="protein sequence ID" value="KAF2676868.1"/>
    <property type="molecule type" value="Genomic_DNA"/>
</dbReference>
<organism evidence="6 7">
    <name type="scientific">Lentithecium fluviatile CBS 122367</name>
    <dbReference type="NCBI Taxonomy" id="1168545"/>
    <lineage>
        <taxon>Eukaryota</taxon>
        <taxon>Fungi</taxon>
        <taxon>Dikarya</taxon>
        <taxon>Ascomycota</taxon>
        <taxon>Pezizomycotina</taxon>
        <taxon>Dothideomycetes</taxon>
        <taxon>Pleosporomycetidae</taxon>
        <taxon>Pleosporales</taxon>
        <taxon>Massarineae</taxon>
        <taxon>Lentitheciaceae</taxon>
        <taxon>Lentithecium</taxon>
    </lineage>
</organism>
<keyword evidence="7" id="KW-1185">Reference proteome</keyword>
<dbReference type="GO" id="GO:0004674">
    <property type="term" value="F:protein serine/threonine kinase activity"/>
    <property type="evidence" value="ECO:0007669"/>
    <property type="project" value="TreeGrafter"/>
</dbReference>
<evidence type="ECO:0000256" key="3">
    <source>
        <dbReference type="ARBA" id="ARBA00022777"/>
    </source>
</evidence>
<dbReference type="SMART" id="SM00220">
    <property type="entry name" value="S_TKc"/>
    <property type="match status" value="1"/>
</dbReference>
<dbReference type="InterPro" id="IPR011009">
    <property type="entry name" value="Kinase-like_dom_sf"/>
</dbReference>
<dbReference type="OrthoDB" id="3772313at2759"/>
<dbReference type="Proteomes" id="UP000799291">
    <property type="component" value="Unassembled WGS sequence"/>
</dbReference>
<keyword evidence="3 6" id="KW-0418">Kinase</keyword>
<dbReference type="InterPro" id="IPR000719">
    <property type="entry name" value="Prot_kinase_dom"/>
</dbReference>
<dbReference type="InterPro" id="IPR051681">
    <property type="entry name" value="Ser/Thr_Kinases-Pseudokinases"/>
</dbReference>
<dbReference type="PANTHER" id="PTHR44329:SF288">
    <property type="entry name" value="MITOGEN-ACTIVATED PROTEIN KINASE KINASE KINASE 20"/>
    <property type="match status" value="1"/>
</dbReference>
<dbReference type="Pfam" id="PF00069">
    <property type="entry name" value="Pkinase"/>
    <property type="match status" value="1"/>
</dbReference>
<feature type="domain" description="Protein kinase" evidence="5">
    <location>
        <begin position="181"/>
        <end position="470"/>
    </location>
</feature>
<evidence type="ECO:0000313" key="7">
    <source>
        <dbReference type="Proteomes" id="UP000799291"/>
    </source>
</evidence>
<dbReference type="AlphaFoldDB" id="A0A6G1IFK0"/>